<feature type="site" description="Stabilizes the basic form of H active site to accept a proton" evidence="6">
    <location>
        <position position="91"/>
    </location>
</feature>
<keyword evidence="2 6" id="KW-0820">tRNA-binding</keyword>
<feature type="site" description="Discriminates between blocked and unblocked aminoacyl-tRNA" evidence="6">
    <location>
        <position position="9"/>
    </location>
</feature>
<dbReference type="GO" id="GO:0005737">
    <property type="term" value="C:cytoplasm"/>
    <property type="evidence" value="ECO:0007669"/>
    <property type="project" value="UniProtKB-SubCell"/>
</dbReference>
<dbReference type="GO" id="GO:0004045">
    <property type="term" value="F:peptidyl-tRNA hydrolase activity"/>
    <property type="evidence" value="ECO:0007669"/>
    <property type="project" value="UniProtKB-UniRule"/>
</dbReference>
<dbReference type="PANTHER" id="PTHR17224">
    <property type="entry name" value="PEPTIDYL-TRNA HYDROLASE"/>
    <property type="match status" value="1"/>
</dbReference>
<comment type="function">
    <text evidence="6">Catalyzes the release of premature peptidyl moieties from peptidyl-tRNA molecules trapped in stalled 50S ribosomal subunits, and thus maintains levels of free tRNAs and 50S ribosomes.</text>
</comment>
<protein>
    <recommendedName>
        <fullName evidence="5 6">Peptidyl-tRNA hydrolase</fullName>
        <shortName evidence="6">Pth</shortName>
        <ecNumber evidence="1 6">3.1.1.29</ecNumber>
    </recommendedName>
</protein>
<comment type="similarity">
    <text evidence="6">Belongs to the PTH family.</text>
</comment>
<feature type="binding site" evidence="6">
    <location>
        <position position="66"/>
    </location>
    <ligand>
        <name>tRNA</name>
        <dbReference type="ChEBI" id="CHEBI:17843"/>
    </ligand>
</feature>
<dbReference type="PANTHER" id="PTHR17224:SF1">
    <property type="entry name" value="PEPTIDYL-TRNA HYDROLASE"/>
    <property type="match status" value="1"/>
</dbReference>
<evidence type="ECO:0000256" key="5">
    <source>
        <dbReference type="ARBA" id="ARBA00050038"/>
    </source>
</evidence>
<feature type="binding site" evidence="6">
    <location>
        <position position="14"/>
    </location>
    <ligand>
        <name>tRNA</name>
        <dbReference type="ChEBI" id="CHEBI:17843"/>
    </ligand>
</feature>
<dbReference type="GO" id="GO:0006515">
    <property type="term" value="P:protein quality control for misfolded or incompletely synthesized proteins"/>
    <property type="evidence" value="ECO:0007669"/>
    <property type="project" value="UniProtKB-UniRule"/>
</dbReference>
<dbReference type="CDD" id="cd00462">
    <property type="entry name" value="PTH"/>
    <property type="match status" value="1"/>
</dbReference>
<gene>
    <name evidence="6" type="primary">pth</name>
    <name evidence="7" type="ORF">B9J77_00295</name>
</gene>
<comment type="subunit">
    <text evidence="6">Monomer.</text>
</comment>
<evidence type="ECO:0000256" key="1">
    <source>
        <dbReference type="ARBA" id="ARBA00013260"/>
    </source>
</evidence>
<dbReference type="HAMAP" id="MF_00083">
    <property type="entry name" value="Pept_tRNA_hydro_bact"/>
    <property type="match status" value="1"/>
</dbReference>
<dbReference type="GO" id="GO:0000049">
    <property type="term" value="F:tRNA binding"/>
    <property type="evidence" value="ECO:0007669"/>
    <property type="project" value="UniProtKB-UniRule"/>
</dbReference>
<dbReference type="Proteomes" id="UP000266287">
    <property type="component" value="Unassembled WGS sequence"/>
</dbReference>
<dbReference type="GO" id="GO:0072344">
    <property type="term" value="P:rescue of stalled ribosome"/>
    <property type="evidence" value="ECO:0007669"/>
    <property type="project" value="UniProtKB-UniRule"/>
</dbReference>
<proteinExistence type="inferred from homology"/>
<dbReference type="InterPro" id="IPR001328">
    <property type="entry name" value="Pept_tRNA_hydro"/>
</dbReference>
<keyword evidence="4 6" id="KW-0694">RNA-binding</keyword>
<accession>A0A399FXQ0</accession>
<comment type="function">
    <text evidence="6">Hydrolyzes ribosome-free peptidyl-tRNAs (with 1 or more amino acids incorporated), which drop off the ribosome during protein synthesis, or as a result of ribosome stalling.</text>
</comment>
<feature type="binding site" evidence="6">
    <location>
        <position position="64"/>
    </location>
    <ligand>
        <name>tRNA</name>
        <dbReference type="ChEBI" id="CHEBI:17843"/>
    </ligand>
</feature>
<dbReference type="EMBL" id="NDHY01000001">
    <property type="protein sequence ID" value="RII01014.1"/>
    <property type="molecule type" value="Genomic_DNA"/>
</dbReference>
<dbReference type="Pfam" id="PF01195">
    <property type="entry name" value="Pept_tRNA_hydro"/>
    <property type="match status" value="1"/>
</dbReference>
<evidence type="ECO:0000256" key="2">
    <source>
        <dbReference type="ARBA" id="ARBA00022555"/>
    </source>
</evidence>
<name>A0A399FXQ0_UNCN2</name>
<dbReference type="InterPro" id="IPR036416">
    <property type="entry name" value="Pept_tRNA_hydro_sf"/>
</dbReference>
<dbReference type="Gene3D" id="3.40.50.1470">
    <property type="entry name" value="Peptidyl-tRNA hydrolase"/>
    <property type="match status" value="1"/>
</dbReference>
<evidence type="ECO:0000313" key="7">
    <source>
        <dbReference type="EMBL" id="RII01014.1"/>
    </source>
</evidence>
<keyword evidence="6" id="KW-0963">Cytoplasm</keyword>
<dbReference type="EC" id="3.1.1.29" evidence="1 6"/>
<feature type="active site" description="Proton acceptor" evidence="6">
    <location>
        <position position="19"/>
    </location>
</feature>
<reference evidence="7 8" key="1">
    <citation type="submission" date="2018-08" db="EMBL/GenBank/DDBJ databases">
        <title>Draft genome of candidate division NPL-UPA2 bacterium Unc8 that adapted to ultra-basic serpentinizing groundwater.</title>
        <authorList>
            <person name="Ishii S."/>
            <person name="Suzuki S."/>
            <person name="Nealson K.H."/>
        </authorList>
    </citation>
    <scope>NUCLEOTIDE SEQUENCE [LARGE SCALE GENOMIC DNA]</scope>
    <source>
        <strain evidence="7">Unc8</strain>
    </source>
</reference>
<dbReference type="NCBIfam" id="TIGR00447">
    <property type="entry name" value="pth"/>
    <property type="match status" value="1"/>
</dbReference>
<comment type="caution">
    <text evidence="6">Lacks conserved residue(s) required for the propagation of feature annotation.</text>
</comment>
<dbReference type="FunFam" id="3.40.50.1470:FF:000001">
    <property type="entry name" value="Peptidyl-tRNA hydrolase"/>
    <property type="match status" value="1"/>
</dbReference>
<dbReference type="SUPFAM" id="SSF53178">
    <property type="entry name" value="Peptidyl-tRNA hydrolase-like"/>
    <property type="match status" value="1"/>
</dbReference>
<comment type="caution">
    <text evidence="7">The sequence shown here is derived from an EMBL/GenBank/DDBJ whole genome shotgun (WGS) entry which is preliminary data.</text>
</comment>
<sequence length="188" mass="21182">MKIVVGLGNPGEEYQDMRHNIGFKVVERLAYLIHAEFCEKGHFSLYGRRTVDKEEVILAKPTTYINRSGIAVNSFLHHYHIPSENLLIIYDDADLELGRIRIRCQGGAGGHQGINSIIHCLGTKNFQRLRIGVKGKGRSNVLTEYVLAEFTPEEQPVAEEMVVKGTEAVEFVLREGVNKAMNKYNRLG</sequence>
<comment type="catalytic activity">
    <reaction evidence="6">
        <text>an N-acyl-L-alpha-aminoacyl-tRNA + H2O = an N-acyl-L-amino acid + a tRNA + H(+)</text>
        <dbReference type="Rhea" id="RHEA:54448"/>
        <dbReference type="Rhea" id="RHEA-COMP:10123"/>
        <dbReference type="Rhea" id="RHEA-COMP:13883"/>
        <dbReference type="ChEBI" id="CHEBI:15377"/>
        <dbReference type="ChEBI" id="CHEBI:15378"/>
        <dbReference type="ChEBI" id="CHEBI:59874"/>
        <dbReference type="ChEBI" id="CHEBI:78442"/>
        <dbReference type="ChEBI" id="CHEBI:138191"/>
        <dbReference type="EC" id="3.1.1.29"/>
    </reaction>
</comment>
<evidence type="ECO:0000256" key="3">
    <source>
        <dbReference type="ARBA" id="ARBA00022801"/>
    </source>
</evidence>
<evidence type="ECO:0000256" key="4">
    <source>
        <dbReference type="ARBA" id="ARBA00022884"/>
    </source>
</evidence>
<evidence type="ECO:0000313" key="8">
    <source>
        <dbReference type="Proteomes" id="UP000266287"/>
    </source>
</evidence>
<comment type="subcellular location">
    <subcellularLocation>
        <location evidence="6">Cytoplasm</location>
    </subcellularLocation>
</comment>
<keyword evidence="3 6" id="KW-0378">Hydrolase</keyword>
<dbReference type="AlphaFoldDB" id="A0A399FXQ0"/>
<organism evidence="7 8">
    <name type="scientific">candidate division NPL-UPA2 bacterium Unc8</name>
    <dbReference type="NCBI Taxonomy" id="1980939"/>
    <lineage>
        <taxon>Bacteria</taxon>
    </lineage>
</organism>
<evidence type="ECO:0000256" key="6">
    <source>
        <dbReference type="HAMAP-Rule" id="MF_00083"/>
    </source>
</evidence>